<sequence length="55" mass="5772">MDATTNTNKTTETEHAMNTQIIRDATDLAGSIRGAGDWGNRTINHDALSDAVAAG</sequence>
<dbReference type="AlphaFoldDB" id="A0A0F9BBG6"/>
<reference evidence="1" key="1">
    <citation type="journal article" date="2015" name="Nature">
        <title>Complex archaea that bridge the gap between prokaryotes and eukaryotes.</title>
        <authorList>
            <person name="Spang A."/>
            <person name="Saw J.H."/>
            <person name="Jorgensen S.L."/>
            <person name="Zaremba-Niedzwiedzka K."/>
            <person name="Martijn J."/>
            <person name="Lind A.E."/>
            <person name="van Eijk R."/>
            <person name="Schleper C."/>
            <person name="Guy L."/>
            <person name="Ettema T.J."/>
        </authorList>
    </citation>
    <scope>NUCLEOTIDE SEQUENCE</scope>
</reference>
<accession>A0A0F9BBG6</accession>
<gene>
    <name evidence="1" type="ORF">LCGC14_2809920</name>
</gene>
<evidence type="ECO:0000313" key="1">
    <source>
        <dbReference type="EMBL" id="KKK81791.1"/>
    </source>
</evidence>
<protein>
    <submittedName>
        <fullName evidence="1">Uncharacterized protein</fullName>
    </submittedName>
</protein>
<comment type="caution">
    <text evidence="1">The sequence shown here is derived from an EMBL/GenBank/DDBJ whole genome shotgun (WGS) entry which is preliminary data.</text>
</comment>
<feature type="non-terminal residue" evidence="1">
    <location>
        <position position="55"/>
    </location>
</feature>
<name>A0A0F9BBG6_9ZZZZ</name>
<proteinExistence type="predicted"/>
<dbReference type="EMBL" id="LAZR01052966">
    <property type="protein sequence ID" value="KKK81791.1"/>
    <property type="molecule type" value="Genomic_DNA"/>
</dbReference>
<organism evidence="1">
    <name type="scientific">marine sediment metagenome</name>
    <dbReference type="NCBI Taxonomy" id="412755"/>
    <lineage>
        <taxon>unclassified sequences</taxon>
        <taxon>metagenomes</taxon>
        <taxon>ecological metagenomes</taxon>
    </lineage>
</organism>